<sequence length="84" mass="9376">MRLAMRIVAETCFLQKSYLVAPALVSSGAVVSMIGEFVDDSSEIRGQIDGRASTIDDYFLAKGDTMKRKKSTSLCFRRFDSDDR</sequence>
<reference evidence="1" key="1">
    <citation type="submission" date="2023-06" db="EMBL/GenBank/DDBJ databases">
        <title>Genomic analysis of the entomopathogenic nematode Steinernema hermaphroditum.</title>
        <authorList>
            <person name="Schwarz E.M."/>
            <person name="Heppert J.K."/>
            <person name="Baniya A."/>
            <person name="Schwartz H.T."/>
            <person name="Tan C.-H."/>
            <person name="Antoshechkin I."/>
            <person name="Sternberg P.W."/>
            <person name="Goodrich-Blair H."/>
            <person name="Dillman A.R."/>
        </authorList>
    </citation>
    <scope>NUCLEOTIDE SEQUENCE</scope>
    <source>
        <strain evidence="1">PS9179</strain>
        <tissue evidence="1">Whole animal</tissue>
    </source>
</reference>
<dbReference type="AlphaFoldDB" id="A0AA39HYZ0"/>
<name>A0AA39HYZ0_9BILA</name>
<dbReference type="EMBL" id="JAUCMV010000003">
    <property type="protein sequence ID" value="KAK0413533.1"/>
    <property type="molecule type" value="Genomic_DNA"/>
</dbReference>
<keyword evidence="2" id="KW-1185">Reference proteome</keyword>
<comment type="caution">
    <text evidence="1">The sequence shown here is derived from an EMBL/GenBank/DDBJ whole genome shotgun (WGS) entry which is preliminary data.</text>
</comment>
<proteinExistence type="predicted"/>
<evidence type="ECO:0000313" key="2">
    <source>
        <dbReference type="Proteomes" id="UP001175271"/>
    </source>
</evidence>
<organism evidence="1 2">
    <name type="scientific">Steinernema hermaphroditum</name>
    <dbReference type="NCBI Taxonomy" id="289476"/>
    <lineage>
        <taxon>Eukaryota</taxon>
        <taxon>Metazoa</taxon>
        <taxon>Ecdysozoa</taxon>
        <taxon>Nematoda</taxon>
        <taxon>Chromadorea</taxon>
        <taxon>Rhabditida</taxon>
        <taxon>Tylenchina</taxon>
        <taxon>Panagrolaimomorpha</taxon>
        <taxon>Strongyloidoidea</taxon>
        <taxon>Steinernematidae</taxon>
        <taxon>Steinernema</taxon>
    </lineage>
</organism>
<dbReference type="Proteomes" id="UP001175271">
    <property type="component" value="Unassembled WGS sequence"/>
</dbReference>
<protein>
    <submittedName>
        <fullName evidence="1">Uncharacterized protein</fullName>
    </submittedName>
</protein>
<gene>
    <name evidence="1" type="ORF">QR680_006856</name>
</gene>
<accession>A0AA39HYZ0</accession>
<evidence type="ECO:0000313" key="1">
    <source>
        <dbReference type="EMBL" id="KAK0413533.1"/>
    </source>
</evidence>